<accession>A0A368W2R8</accession>
<reference evidence="14 15" key="1">
    <citation type="submission" date="2018-07" db="EMBL/GenBank/DDBJ databases">
        <title>Genomic Encyclopedia of Type Strains, Phase III (KMG-III): the genomes of soil and plant-associated and newly described type strains.</title>
        <authorList>
            <person name="Whitman W."/>
        </authorList>
    </citation>
    <scope>NUCLEOTIDE SEQUENCE [LARGE SCALE GENOMIC DNA]</scope>
    <source>
        <strain evidence="14 15">CECT 7506</strain>
    </source>
</reference>
<evidence type="ECO:0000256" key="7">
    <source>
        <dbReference type="ARBA" id="ARBA00023098"/>
    </source>
</evidence>
<evidence type="ECO:0000256" key="1">
    <source>
        <dbReference type="ARBA" id="ARBA00022475"/>
    </source>
</evidence>
<dbReference type="SUPFAM" id="SSF56024">
    <property type="entry name" value="Phospholipase D/nuclease"/>
    <property type="match status" value="2"/>
</dbReference>
<dbReference type="SMART" id="SM00155">
    <property type="entry name" value="PLDc"/>
    <property type="match status" value="2"/>
</dbReference>
<evidence type="ECO:0000256" key="11">
    <source>
        <dbReference type="HAMAP-Rule" id="MF_01916"/>
    </source>
</evidence>
<dbReference type="Gene3D" id="3.30.870.10">
    <property type="entry name" value="Endonuclease Chain A"/>
    <property type="match status" value="2"/>
</dbReference>
<keyword evidence="2 11" id="KW-0444">Lipid biosynthesis</keyword>
<dbReference type="EC" id="2.7.8.-" evidence="11 12"/>
<evidence type="ECO:0000256" key="3">
    <source>
        <dbReference type="ARBA" id="ARBA00022679"/>
    </source>
</evidence>
<keyword evidence="7 11" id="KW-0443">Lipid metabolism</keyword>
<evidence type="ECO:0000256" key="6">
    <source>
        <dbReference type="ARBA" id="ARBA00022989"/>
    </source>
</evidence>
<dbReference type="OrthoDB" id="9762009at2"/>
<proteinExistence type="inferred from homology"/>
<dbReference type="InterPro" id="IPR001736">
    <property type="entry name" value="PLipase_D/transphosphatidylase"/>
</dbReference>
<feature type="domain" description="PLD phosphodiesterase" evidence="13">
    <location>
        <begin position="389"/>
        <end position="416"/>
    </location>
</feature>
<evidence type="ECO:0000256" key="5">
    <source>
        <dbReference type="ARBA" id="ARBA00022737"/>
    </source>
</evidence>
<protein>
    <recommendedName>
        <fullName evidence="11 12">Cardiolipin synthase</fullName>
        <shortName evidence="11">CL synthase</shortName>
        <ecNumber evidence="11 12">2.7.8.-</ecNumber>
    </recommendedName>
</protein>
<dbReference type="EMBL" id="QPJD01000008">
    <property type="protein sequence ID" value="RCW47568.1"/>
    <property type="molecule type" value="Genomic_DNA"/>
</dbReference>
<feature type="active site" evidence="11">
    <location>
        <position position="218"/>
    </location>
</feature>
<dbReference type="InterPro" id="IPR030874">
    <property type="entry name" value="Cardiolipin_synth_Firmi"/>
</dbReference>
<comment type="function">
    <text evidence="11">Catalyzes the reversible phosphatidyl group transfer from one phosphatidylglycerol molecule to another to form cardiolipin (CL) (diphosphatidylglycerol) and glycerol.</text>
</comment>
<feature type="active site" evidence="11">
    <location>
        <position position="225"/>
    </location>
</feature>
<evidence type="ECO:0000313" key="15">
    <source>
        <dbReference type="Proteomes" id="UP000252415"/>
    </source>
</evidence>
<evidence type="ECO:0000313" key="14">
    <source>
        <dbReference type="EMBL" id="RCW47568.1"/>
    </source>
</evidence>
<comment type="subcellular location">
    <subcellularLocation>
        <location evidence="11">Cell membrane</location>
        <topology evidence="11">Multi-pass membrane protein</topology>
    </subcellularLocation>
</comment>
<comment type="catalytic activity">
    <reaction evidence="11">
        <text>2 a 1,2-diacyl-sn-glycero-3-phospho-(1'-sn-glycerol) = a cardiolipin + glycerol</text>
        <dbReference type="Rhea" id="RHEA:31451"/>
        <dbReference type="ChEBI" id="CHEBI:17754"/>
        <dbReference type="ChEBI" id="CHEBI:62237"/>
        <dbReference type="ChEBI" id="CHEBI:64716"/>
    </reaction>
</comment>
<dbReference type="InterPro" id="IPR025202">
    <property type="entry name" value="PLD-like_dom"/>
</dbReference>
<dbReference type="GO" id="GO:0032049">
    <property type="term" value="P:cardiolipin biosynthetic process"/>
    <property type="evidence" value="ECO:0007669"/>
    <property type="project" value="UniProtKB-UniRule"/>
</dbReference>
<dbReference type="FunFam" id="3.30.870.10:FF:000014">
    <property type="entry name" value="Cardiolipin synthase"/>
    <property type="match status" value="1"/>
</dbReference>
<feature type="active site" evidence="11">
    <location>
        <position position="394"/>
    </location>
</feature>
<comment type="caution">
    <text evidence="11">Lacks conserved residue(s) required for the propagation of feature annotation.</text>
</comment>
<gene>
    <name evidence="14" type="ORF">DFP97_108183</name>
</gene>
<dbReference type="CDD" id="cd09112">
    <property type="entry name" value="PLDc_CLS_2"/>
    <property type="match status" value="1"/>
</dbReference>
<feature type="active site" evidence="11">
    <location>
        <position position="220"/>
    </location>
</feature>
<evidence type="ECO:0000259" key="13">
    <source>
        <dbReference type="PROSITE" id="PS50035"/>
    </source>
</evidence>
<evidence type="ECO:0000256" key="2">
    <source>
        <dbReference type="ARBA" id="ARBA00022516"/>
    </source>
</evidence>
<keyword evidence="10 11" id="KW-1208">Phospholipid metabolism</keyword>
<keyword evidence="5" id="KW-0677">Repeat</keyword>
<dbReference type="HAMAP" id="MF_01916">
    <property type="entry name" value="Cardiolipin_synth_Cls"/>
    <property type="match status" value="1"/>
</dbReference>
<feature type="active site" evidence="11">
    <location>
        <position position="396"/>
    </location>
</feature>
<comment type="similarity">
    <text evidence="11">Belongs to the phospholipase D family. Cardiolipin synthase subfamily.</text>
</comment>
<evidence type="ECO:0000256" key="10">
    <source>
        <dbReference type="ARBA" id="ARBA00023264"/>
    </source>
</evidence>
<keyword evidence="6 11" id="KW-1133">Transmembrane helix</keyword>
<keyword evidence="8 11" id="KW-0472">Membrane</keyword>
<dbReference type="RefSeq" id="WP_114380919.1">
    <property type="nucleotide sequence ID" value="NZ_QPJD01000008.1"/>
</dbReference>
<evidence type="ECO:0000256" key="9">
    <source>
        <dbReference type="ARBA" id="ARBA00023209"/>
    </source>
</evidence>
<dbReference type="GO" id="GO:0008808">
    <property type="term" value="F:cardiolipin synthase activity"/>
    <property type="evidence" value="ECO:0007669"/>
    <property type="project" value="UniProtKB-UniRule"/>
</dbReference>
<keyword evidence="9 11" id="KW-0594">Phospholipid biosynthesis</keyword>
<keyword evidence="4 11" id="KW-0812">Transmembrane</keyword>
<dbReference type="NCBIfam" id="TIGR04265">
    <property type="entry name" value="bac_cardiolipin"/>
    <property type="match status" value="1"/>
</dbReference>
<dbReference type="InterPro" id="IPR022924">
    <property type="entry name" value="Cardiolipin_synthase"/>
</dbReference>
<dbReference type="Proteomes" id="UP000252415">
    <property type="component" value="Unassembled WGS sequence"/>
</dbReference>
<evidence type="ECO:0000256" key="8">
    <source>
        <dbReference type="ARBA" id="ARBA00023136"/>
    </source>
</evidence>
<keyword evidence="3 11" id="KW-0808">Transferase</keyword>
<keyword evidence="1 11" id="KW-1003">Cell membrane</keyword>
<dbReference type="PROSITE" id="PS50035">
    <property type="entry name" value="PLD"/>
    <property type="match status" value="2"/>
</dbReference>
<feature type="active site" evidence="11">
    <location>
        <position position="401"/>
    </location>
</feature>
<dbReference type="Pfam" id="PF13091">
    <property type="entry name" value="PLDc_2"/>
    <property type="match status" value="2"/>
</dbReference>
<dbReference type="AlphaFoldDB" id="A0A368W2R8"/>
<dbReference type="PANTHER" id="PTHR21248:SF20">
    <property type="entry name" value="CARDIOLIPIN SYNTHASE YWIE-RELATED"/>
    <property type="match status" value="1"/>
</dbReference>
<feature type="domain" description="PLD phosphodiesterase" evidence="13">
    <location>
        <begin position="213"/>
        <end position="240"/>
    </location>
</feature>
<feature type="transmembrane region" description="Helical" evidence="11">
    <location>
        <begin position="35"/>
        <end position="54"/>
    </location>
</feature>
<dbReference type="CDD" id="cd09110">
    <property type="entry name" value="PLDc_CLS_1"/>
    <property type="match status" value="1"/>
</dbReference>
<comment type="caution">
    <text evidence="14">The sequence shown here is derived from an EMBL/GenBank/DDBJ whole genome shotgun (WGS) entry which is preliminary data.</text>
</comment>
<sequence length="476" mass="54617">MAAWLVWLTAALFVYIAQLAAIFLMEHRRPAQMTAWLFIGFVCPIIGFVAYIMLGKDFTRRRRMERYKQEKIQYASEMSETVNGAHEIGNEELQQQEKLYAMLTGLVDFPITSRNETTILTNGKATFKAILEQLEKARHHIHLDYYTIRDDGIGRRFLEVLVRKAKEGIEVRLVYDGIGSLHLSEQYIQELRAAGVQTSCFLPPRIAFYDRRLNYRNHRKIVVVDGKVGFVGGINIGDEYIGKEPKLGFWRDTHLQLEGDSVYFLQELFMNDWAFAAKEKLESSPYMPVHQCGGKERVLIVSSKPGHNERKIMDVMFAAITAAKTRIYITTPYFIPDPSLMMGLRTAALSGVDVKLIIPGVADSRLVLLATFSYIQDLLEAGVKVYRYAKGFVHAKVMIVDRMLGMVGTANVDMRSLHSNFELNAVLFDPRTIKRLEADFMDDLQNSREMELQHFMRRSWRQKAVESILHILSPML</sequence>
<dbReference type="GO" id="GO:0005886">
    <property type="term" value="C:plasma membrane"/>
    <property type="evidence" value="ECO:0007669"/>
    <property type="project" value="UniProtKB-SubCell"/>
</dbReference>
<evidence type="ECO:0000256" key="4">
    <source>
        <dbReference type="ARBA" id="ARBA00022692"/>
    </source>
</evidence>
<keyword evidence="15" id="KW-1185">Reference proteome</keyword>
<organism evidence="14 15">
    <name type="scientific">Paenibacillus prosopidis</name>
    <dbReference type="NCBI Taxonomy" id="630520"/>
    <lineage>
        <taxon>Bacteria</taxon>
        <taxon>Bacillati</taxon>
        <taxon>Bacillota</taxon>
        <taxon>Bacilli</taxon>
        <taxon>Bacillales</taxon>
        <taxon>Paenibacillaceae</taxon>
        <taxon>Paenibacillus</taxon>
    </lineage>
</organism>
<evidence type="ECO:0000256" key="12">
    <source>
        <dbReference type="NCBIfam" id="TIGR04265"/>
    </source>
</evidence>
<dbReference type="PANTHER" id="PTHR21248">
    <property type="entry name" value="CARDIOLIPIN SYNTHASE"/>
    <property type="match status" value="1"/>
</dbReference>
<name>A0A368W2R8_9BACL</name>